<evidence type="ECO:0000313" key="2">
    <source>
        <dbReference type="Proteomes" id="UP000789405"/>
    </source>
</evidence>
<organism evidence="1 2">
    <name type="scientific">Dentiscutata erythropus</name>
    <dbReference type="NCBI Taxonomy" id="1348616"/>
    <lineage>
        <taxon>Eukaryota</taxon>
        <taxon>Fungi</taxon>
        <taxon>Fungi incertae sedis</taxon>
        <taxon>Mucoromycota</taxon>
        <taxon>Glomeromycotina</taxon>
        <taxon>Glomeromycetes</taxon>
        <taxon>Diversisporales</taxon>
        <taxon>Gigasporaceae</taxon>
        <taxon>Dentiscutata</taxon>
    </lineage>
</organism>
<sequence length="42" mass="4817">LVLNKLLREKHIKDTMPQSILFLCPFSLPKQILILSVAIQTI</sequence>
<accession>A0A9N9NTX1</accession>
<dbReference type="EMBL" id="CAJVPY010019351">
    <property type="protein sequence ID" value="CAG8771183.1"/>
    <property type="molecule type" value="Genomic_DNA"/>
</dbReference>
<evidence type="ECO:0000313" key="1">
    <source>
        <dbReference type="EMBL" id="CAG8771183.1"/>
    </source>
</evidence>
<keyword evidence="2" id="KW-1185">Reference proteome</keyword>
<protein>
    <submittedName>
        <fullName evidence="1">20489_t:CDS:1</fullName>
    </submittedName>
</protein>
<name>A0A9N9NTX1_9GLOM</name>
<feature type="non-terminal residue" evidence="1">
    <location>
        <position position="1"/>
    </location>
</feature>
<reference evidence="1" key="1">
    <citation type="submission" date="2021-06" db="EMBL/GenBank/DDBJ databases">
        <authorList>
            <person name="Kallberg Y."/>
            <person name="Tangrot J."/>
            <person name="Rosling A."/>
        </authorList>
    </citation>
    <scope>NUCLEOTIDE SEQUENCE</scope>
    <source>
        <strain evidence="1">MA453B</strain>
    </source>
</reference>
<comment type="caution">
    <text evidence="1">The sequence shown here is derived from an EMBL/GenBank/DDBJ whole genome shotgun (WGS) entry which is preliminary data.</text>
</comment>
<dbReference type="AlphaFoldDB" id="A0A9N9NTX1"/>
<proteinExistence type="predicted"/>
<dbReference type="Proteomes" id="UP000789405">
    <property type="component" value="Unassembled WGS sequence"/>
</dbReference>
<gene>
    <name evidence="1" type="ORF">DERYTH_LOCUS18706</name>
</gene>